<dbReference type="EMBL" id="MFPX01000003">
    <property type="protein sequence ID" value="OGH67371.1"/>
    <property type="molecule type" value="Genomic_DNA"/>
</dbReference>
<dbReference type="AlphaFoldDB" id="A0A1F6M6Y4"/>
<organism evidence="6 7">
    <name type="scientific">Candidatus Magasanikbacteria bacterium RIFCSPHIGHO2_02_FULL_41_13</name>
    <dbReference type="NCBI Taxonomy" id="1798676"/>
    <lineage>
        <taxon>Bacteria</taxon>
        <taxon>Candidatus Magasanikiibacteriota</taxon>
    </lineage>
</organism>
<comment type="similarity">
    <text evidence="1">Belongs to the glycosyltransferase 2 family.</text>
</comment>
<keyword evidence="2" id="KW-0328">Glycosyltransferase</keyword>
<keyword evidence="4" id="KW-0472">Membrane</keyword>
<dbReference type="PANTHER" id="PTHR43179:SF12">
    <property type="entry name" value="GALACTOFURANOSYLTRANSFERASE GLFT2"/>
    <property type="match status" value="1"/>
</dbReference>
<evidence type="ECO:0000313" key="6">
    <source>
        <dbReference type="EMBL" id="OGH67371.1"/>
    </source>
</evidence>
<dbReference type="Pfam" id="PF13632">
    <property type="entry name" value="Glyco_trans_2_3"/>
    <property type="match status" value="1"/>
</dbReference>
<evidence type="ECO:0000259" key="5">
    <source>
        <dbReference type="Pfam" id="PF13632"/>
    </source>
</evidence>
<keyword evidence="4" id="KW-1133">Transmembrane helix</keyword>
<feature type="transmembrane region" description="Helical" evidence="4">
    <location>
        <begin position="253"/>
        <end position="274"/>
    </location>
</feature>
<dbReference type="GO" id="GO:0016757">
    <property type="term" value="F:glycosyltransferase activity"/>
    <property type="evidence" value="ECO:0007669"/>
    <property type="project" value="UniProtKB-KW"/>
</dbReference>
<evidence type="ECO:0000256" key="2">
    <source>
        <dbReference type="ARBA" id="ARBA00022676"/>
    </source>
</evidence>
<proteinExistence type="inferred from homology"/>
<dbReference type="PANTHER" id="PTHR43179">
    <property type="entry name" value="RHAMNOSYLTRANSFERASE WBBL"/>
    <property type="match status" value="1"/>
</dbReference>
<dbReference type="InterPro" id="IPR029044">
    <property type="entry name" value="Nucleotide-diphossugar_trans"/>
</dbReference>
<feature type="domain" description="Glycosyltransferase 2-like" evidence="5">
    <location>
        <begin position="102"/>
        <end position="255"/>
    </location>
</feature>
<dbReference type="Proteomes" id="UP000178742">
    <property type="component" value="Unassembled WGS sequence"/>
</dbReference>
<keyword evidence="3" id="KW-0808">Transferase</keyword>
<dbReference type="STRING" id="1798676.A3B90_01635"/>
<dbReference type="InterPro" id="IPR001173">
    <property type="entry name" value="Glyco_trans_2-like"/>
</dbReference>
<protein>
    <recommendedName>
        <fullName evidence="5">Glycosyltransferase 2-like domain-containing protein</fullName>
    </recommendedName>
</protein>
<comment type="caution">
    <text evidence="6">The sequence shown here is derived from an EMBL/GenBank/DDBJ whole genome shotgun (WGS) entry which is preliminary data.</text>
</comment>
<accession>A0A1F6M6Y4</accession>
<gene>
    <name evidence="6" type="ORF">A3B90_01635</name>
</gene>
<evidence type="ECO:0000256" key="4">
    <source>
        <dbReference type="SAM" id="Phobius"/>
    </source>
</evidence>
<reference evidence="6 7" key="1">
    <citation type="journal article" date="2016" name="Nat. Commun.">
        <title>Thousands of microbial genomes shed light on interconnected biogeochemical processes in an aquifer system.</title>
        <authorList>
            <person name="Anantharaman K."/>
            <person name="Brown C.T."/>
            <person name="Hug L.A."/>
            <person name="Sharon I."/>
            <person name="Castelle C.J."/>
            <person name="Probst A.J."/>
            <person name="Thomas B.C."/>
            <person name="Singh A."/>
            <person name="Wilkins M.J."/>
            <person name="Karaoz U."/>
            <person name="Brodie E.L."/>
            <person name="Williams K.H."/>
            <person name="Hubbard S.S."/>
            <person name="Banfield J.F."/>
        </authorList>
    </citation>
    <scope>NUCLEOTIDE SEQUENCE [LARGE SCALE GENOMIC DNA]</scope>
</reference>
<keyword evidence="4" id="KW-0812">Transmembrane</keyword>
<dbReference type="SUPFAM" id="SSF53448">
    <property type="entry name" value="Nucleotide-diphospho-sugar transferases"/>
    <property type="match status" value="1"/>
</dbReference>
<sequence length="367" mass="43289">MENKSKVGIVYLIYSDEPHKYLADAIEGVVAQNYPKNLMELIVIYNGLRADEPSMEEYTRIELEKNKDRLPHTTFLPQKTNLGFSGGNNVATKVAIEMGVDYIFLHNADAYMGPDCLRIMAEGLDKDKTIGTAQPLILLHPETNLINTAGNAFHYLGFGYGNEYRKDKNNVTLPDVKDVGYVSGAGTMMRADLLKQYGLWDEDFFMYHEDTDYSLRLRYMGYRTVIMSRAEFFHKYQFKKSTGKYFWMERNRYAILLIYFRIPTLILLFPAFVISELGLNLLSWRGGWWPERKKAYQYWMKKESWKLWLKKRAFIQKNRKIRDRDMFKYSVGGIYFQEEGMHSRIHTIANCGMEIYYYLIVRTLIWW</sequence>
<dbReference type="Gene3D" id="3.90.550.10">
    <property type="entry name" value="Spore Coat Polysaccharide Biosynthesis Protein SpsA, Chain A"/>
    <property type="match status" value="1"/>
</dbReference>
<name>A0A1F6M6Y4_9BACT</name>
<evidence type="ECO:0000256" key="1">
    <source>
        <dbReference type="ARBA" id="ARBA00006739"/>
    </source>
</evidence>
<evidence type="ECO:0000313" key="7">
    <source>
        <dbReference type="Proteomes" id="UP000178742"/>
    </source>
</evidence>
<evidence type="ECO:0000256" key="3">
    <source>
        <dbReference type="ARBA" id="ARBA00022679"/>
    </source>
</evidence>